<reference evidence="2" key="1">
    <citation type="submission" date="2015-10" db="EMBL/GenBank/DDBJ databases">
        <authorList>
            <person name="Luecker S."/>
            <person name="Luecker S."/>
        </authorList>
    </citation>
    <scope>NUCLEOTIDE SEQUENCE [LARGE SCALE GENOMIC DNA]</scope>
</reference>
<keyword evidence="2" id="KW-1185">Reference proteome</keyword>
<sequence length="49" mass="5771">MSTIRIMLCGFERTEEPIAEPNMPRLTAIRKKTSDLRHRLPVKEEFLSK</sequence>
<evidence type="ECO:0000313" key="2">
    <source>
        <dbReference type="Proteomes" id="UP000198736"/>
    </source>
</evidence>
<accession>A0A0S4LIQ6</accession>
<organism evidence="1 2">
    <name type="scientific">Candidatus Nitrospira nitrificans</name>
    <dbReference type="NCBI Taxonomy" id="1742973"/>
    <lineage>
        <taxon>Bacteria</taxon>
        <taxon>Pseudomonadati</taxon>
        <taxon>Nitrospirota</taxon>
        <taxon>Nitrospiria</taxon>
        <taxon>Nitrospirales</taxon>
        <taxon>Nitrospiraceae</taxon>
        <taxon>Nitrospira</taxon>
    </lineage>
</organism>
<protein>
    <submittedName>
        <fullName evidence="1">Uncharacterized protein</fullName>
    </submittedName>
</protein>
<dbReference type="Proteomes" id="UP000198736">
    <property type="component" value="Unassembled WGS sequence"/>
</dbReference>
<gene>
    <name evidence="1" type="ORF">COMA2_30284</name>
</gene>
<name>A0A0S4LIQ6_9BACT</name>
<proteinExistence type="predicted"/>
<evidence type="ECO:0000313" key="1">
    <source>
        <dbReference type="EMBL" id="CUS37459.1"/>
    </source>
</evidence>
<dbReference type="EMBL" id="CZPZ01000023">
    <property type="protein sequence ID" value="CUS37459.1"/>
    <property type="molecule type" value="Genomic_DNA"/>
</dbReference>
<dbReference type="STRING" id="1742973.COMA2_30284"/>
<dbReference type="AlphaFoldDB" id="A0A0S4LIQ6"/>